<dbReference type="SUPFAM" id="SSF52540">
    <property type="entry name" value="P-loop containing nucleoside triphosphate hydrolases"/>
    <property type="match status" value="1"/>
</dbReference>
<keyword evidence="4 9" id="KW-0067">ATP-binding</keyword>
<dbReference type="RefSeq" id="WP_056132038.1">
    <property type="nucleotide sequence ID" value="NZ_WSES01000006.1"/>
</dbReference>
<evidence type="ECO:0000256" key="3">
    <source>
        <dbReference type="ARBA" id="ARBA00022741"/>
    </source>
</evidence>
<evidence type="ECO:0000256" key="1">
    <source>
        <dbReference type="ARBA" id="ARBA00022448"/>
    </source>
</evidence>
<keyword evidence="5" id="KW-1278">Translocase</keyword>
<organism evidence="9 10">
    <name type="scientific">Massilia cellulosiltytica</name>
    <dbReference type="NCBI Taxonomy" id="2683234"/>
    <lineage>
        <taxon>Bacteria</taxon>
        <taxon>Pseudomonadati</taxon>
        <taxon>Pseudomonadota</taxon>
        <taxon>Betaproteobacteria</taxon>
        <taxon>Burkholderiales</taxon>
        <taxon>Oxalobacteraceae</taxon>
        <taxon>Telluria group</taxon>
        <taxon>Massilia</taxon>
    </lineage>
</organism>
<evidence type="ECO:0000256" key="6">
    <source>
        <dbReference type="ARBA" id="ARBA00022970"/>
    </source>
</evidence>
<dbReference type="AlphaFoldDB" id="A0A7X3G251"/>
<keyword evidence="1" id="KW-0813">Transport</keyword>
<feature type="domain" description="ABC transporter" evidence="8">
    <location>
        <begin position="4"/>
        <end position="240"/>
    </location>
</feature>
<dbReference type="PANTHER" id="PTHR43166:SF30">
    <property type="entry name" value="METHIONINE IMPORT ATP-BINDING PROTEIN METN"/>
    <property type="match status" value="1"/>
</dbReference>
<dbReference type="GO" id="GO:0006865">
    <property type="term" value="P:amino acid transport"/>
    <property type="evidence" value="ECO:0007669"/>
    <property type="project" value="UniProtKB-KW"/>
</dbReference>
<dbReference type="Pfam" id="PF00005">
    <property type="entry name" value="ABC_tran"/>
    <property type="match status" value="1"/>
</dbReference>
<evidence type="ECO:0000313" key="10">
    <source>
        <dbReference type="Proteomes" id="UP000443353"/>
    </source>
</evidence>
<protein>
    <submittedName>
        <fullName evidence="9">ATP-binding cassette domain-containing protein</fullName>
    </submittedName>
</protein>
<dbReference type="InterPro" id="IPR003439">
    <property type="entry name" value="ABC_transporter-like_ATP-bd"/>
</dbReference>
<name>A0A7X3G251_9BURK</name>
<gene>
    <name evidence="9" type="ORF">GPY61_19275</name>
</gene>
<dbReference type="Gene3D" id="3.40.50.300">
    <property type="entry name" value="P-loop containing nucleotide triphosphate hydrolases"/>
    <property type="match status" value="1"/>
</dbReference>
<dbReference type="GO" id="GO:0005524">
    <property type="term" value="F:ATP binding"/>
    <property type="evidence" value="ECO:0007669"/>
    <property type="project" value="UniProtKB-KW"/>
</dbReference>
<dbReference type="EMBL" id="WSES01000006">
    <property type="protein sequence ID" value="MVW62080.1"/>
    <property type="molecule type" value="Genomic_DNA"/>
</dbReference>
<evidence type="ECO:0000313" key="9">
    <source>
        <dbReference type="EMBL" id="MVW62080.1"/>
    </source>
</evidence>
<dbReference type="PROSITE" id="PS50893">
    <property type="entry name" value="ABC_TRANSPORTER_2"/>
    <property type="match status" value="1"/>
</dbReference>
<dbReference type="InterPro" id="IPR050086">
    <property type="entry name" value="MetN_ABC_transporter-like"/>
</dbReference>
<evidence type="ECO:0000256" key="2">
    <source>
        <dbReference type="ARBA" id="ARBA00022475"/>
    </source>
</evidence>
<keyword evidence="7" id="KW-0472">Membrane</keyword>
<reference evidence="9 10" key="1">
    <citation type="submission" date="2019-12" db="EMBL/GenBank/DDBJ databases">
        <authorList>
            <person name="Li C."/>
            <person name="Zhao J."/>
        </authorList>
    </citation>
    <scope>NUCLEOTIDE SEQUENCE [LARGE SCALE GENOMIC DNA]</scope>
    <source>
        <strain evidence="9 10">NEAU-DD11</strain>
    </source>
</reference>
<dbReference type="GO" id="GO:0016887">
    <property type="term" value="F:ATP hydrolysis activity"/>
    <property type="evidence" value="ECO:0007669"/>
    <property type="project" value="InterPro"/>
</dbReference>
<evidence type="ECO:0000256" key="4">
    <source>
        <dbReference type="ARBA" id="ARBA00022840"/>
    </source>
</evidence>
<evidence type="ECO:0000256" key="7">
    <source>
        <dbReference type="ARBA" id="ARBA00023136"/>
    </source>
</evidence>
<keyword evidence="2" id="KW-1003">Cell membrane</keyword>
<keyword evidence="6" id="KW-0029">Amino-acid transport</keyword>
<keyword evidence="10" id="KW-1185">Reference proteome</keyword>
<dbReference type="InterPro" id="IPR003593">
    <property type="entry name" value="AAA+_ATPase"/>
</dbReference>
<dbReference type="Proteomes" id="UP000443353">
    <property type="component" value="Unassembled WGS sequence"/>
</dbReference>
<dbReference type="SMART" id="SM00382">
    <property type="entry name" value="AAA"/>
    <property type="match status" value="1"/>
</dbReference>
<evidence type="ECO:0000259" key="8">
    <source>
        <dbReference type="PROSITE" id="PS50893"/>
    </source>
</evidence>
<accession>A0A7X3G251</accession>
<dbReference type="InterPro" id="IPR027417">
    <property type="entry name" value="P-loop_NTPase"/>
</dbReference>
<proteinExistence type="predicted"/>
<comment type="caution">
    <text evidence="9">The sequence shown here is derived from an EMBL/GenBank/DDBJ whole genome shotgun (WGS) entry which is preliminary data.</text>
</comment>
<dbReference type="PANTHER" id="PTHR43166">
    <property type="entry name" value="AMINO ACID IMPORT ATP-BINDING PROTEIN"/>
    <property type="match status" value="1"/>
</dbReference>
<evidence type="ECO:0000256" key="5">
    <source>
        <dbReference type="ARBA" id="ARBA00022967"/>
    </source>
</evidence>
<sequence>MSIIRLDRVRKSFGADPVLRDVSLHVARGDIFGIAGRSGAGKSTLLRTINLLERPDSGAVVVAGRDLTRLSKRDLRAARQNIGMTFQHDNLLQNLTVFDNVAFPLRLHGMLNPPRLRRRVQACLELVGLAARADEYPARLSGSQKQRAAIARAIASQPEVLLCDEPTSALDAEATRALLATLRTVSADLGVTIVIVSHELPALAALCNRVAVIEHGVVAETFAPTDTTAPRITPLGRELAFHATEAGALFHPGVLHA</sequence>
<keyword evidence="3" id="KW-0547">Nucleotide-binding</keyword>